<protein>
    <submittedName>
        <fullName evidence="1">Uncharacterized protein</fullName>
    </submittedName>
</protein>
<keyword evidence="2" id="KW-1185">Reference proteome</keyword>
<dbReference type="EMBL" id="KN833710">
    <property type="protein sequence ID" value="KIK25149.1"/>
    <property type="molecule type" value="Genomic_DNA"/>
</dbReference>
<dbReference type="Proteomes" id="UP000054018">
    <property type="component" value="Unassembled WGS sequence"/>
</dbReference>
<proteinExistence type="predicted"/>
<evidence type="ECO:0000313" key="2">
    <source>
        <dbReference type="Proteomes" id="UP000054018"/>
    </source>
</evidence>
<evidence type="ECO:0000313" key="1">
    <source>
        <dbReference type="EMBL" id="KIK25149.1"/>
    </source>
</evidence>
<dbReference type="HOGENOM" id="CLU_2513502_0_0_1"/>
<sequence>MKNIPRRITKVIRCRLDLRTVVSFRLRVEDENALWRICAPPRCASCGRAGLPRDMEEVKESGATPNTAQLFGVTLTVLRPPCSPS</sequence>
<reference evidence="2" key="2">
    <citation type="submission" date="2015-01" db="EMBL/GenBank/DDBJ databases">
        <title>Evolutionary Origins and Diversification of the Mycorrhizal Mutualists.</title>
        <authorList>
            <consortium name="DOE Joint Genome Institute"/>
            <consortium name="Mycorrhizal Genomics Consortium"/>
            <person name="Kohler A."/>
            <person name="Kuo A."/>
            <person name="Nagy L.G."/>
            <person name="Floudas D."/>
            <person name="Copeland A."/>
            <person name="Barry K.W."/>
            <person name="Cichocki N."/>
            <person name="Veneault-Fourrey C."/>
            <person name="LaButti K."/>
            <person name="Lindquist E.A."/>
            <person name="Lipzen A."/>
            <person name="Lundell T."/>
            <person name="Morin E."/>
            <person name="Murat C."/>
            <person name="Riley R."/>
            <person name="Ohm R."/>
            <person name="Sun H."/>
            <person name="Tunlid A."/>
            <person name="Henrissat B."/>
            <person name="Grigoriev I.V."/>
            <person name="Hibbett D.S."/>
            <person name="Martin F."/>
        </authorList>
    </citation>
    <scope>NUCLEOTIDE SEQUENCE [LARGE SCALE GENOMIC DNA]</scope>
    <source>
        <strain evidence="2">441</strain>
    </source>
</reference>
<reference evidence="1 2" key="1">
    <citation type="submission" date="2014-04" db="EMBL/GenBank/DDBJ databases">
        <authorList>
            <consortium name="DOE Joint Genome Institute"/>
            <person name="Kuo A."/>
            <person name="Kohler A."/>
            <person name="Costa M.D."/>
            <person name="Nagy L.G."/>
            <person name="Floudas D."/>
            <person name="Copeland A."/>
            <person name="Barry K.W."/>
            <person name="Cichocki N."/>
            <person name="Veneault-Fourrey C."/>
            <person name="LaButti K."/>
            <person name="Lindquist E.A."/>
            <person name="Lipzen A."/>
            <person name="Lundell T."/>
            <person name="Morin E."/>
            <person name="Murat C."/>
            <person name="Sun H."/>
            <person name="Tunlid A."/>
            <person name="Henrissat B."/>
            <person name="Grigoriev I.V."/>
            <person name="Hibbett D.S."/>
            <person name="Martin F."/>
            <person name="Nordberg H.P."/>
            <person name="Cantor M.N."/>
            <person name="Hua S.X."/>
        </authorList>
    </citation>
    <scope>NUCLEOTIDE SEQUENCE [LARGE SCALE GENOMIC DNA]</scope>
    <source>
        <strain evidence="1 2">441</strain>
    </source>
</reference>
<dbReference type="AlphaFoldDB" id="A0A0C9ZGL6"/>
<gene>
    <name evidence="1" type="ORF">PISMIDRAFT_677388</name>
</gene>
<organism evidence="1 2">
    <name type="scientific">Pisolithus microcarpus 441</name>
    <dbReference type="NCBI Taxonomy" id="765257"/>
    <lineage>
        <taxon>Eukaryota</taxon>
        <taxon>Fungi</taxon>
        <taxon>Dikarya</taxon>
        <taxon>Basidiomycota</taxon>
        <taxon>Agaricomycotina</taxon>
        <taxon>Agaricomycetes</taxon>
        <taxon>Agaricomycetidae</taxon>
        <taxon>Boletales</taxon>
        <taxon>Sclerodermatineae</taxon>
        <taxon>Pisolithaceae</taxon>
        <taxon>Pisolithus</taxon>
    </lineage>
</organism>
<name>A0A0C9ZGL6_9AGAM</name>
<accession>A0A0C9ZGL6</accession>